<sequence>MGLVSLPLLQVFSLFFFFFFFFLNYVDYLNEFIFLLIYVRAKKCPWPKQAQRLRHLQQSSEP</sequence>
<proteinExistence type="predicted"/>
<dbReference type="Proteomes" id="UP001163603">
    <property type="component" value="Chromosome 6"/>
</dbReference>
<keyword evidence="2" id="KW-1185">Reference proteome</keyword>
<accession>A0ACC0YJT3</accession>
<gene>
    <name evidence="1" type="ORF">Pint_23310</name>
</gene>
<protein>
    <submittedName>
        <fullName evidence="1">Uncharacterized protein</fullName>
    </submittedName>
</protein>
<evidence type="ECO:0000313" key="2">
    <source>
        <dbReference type="Proteomes" id="UP001163603"/>
    </source>
</evidence>
<dbReference type="EMBL" id="CM047741">
    <property type="protein sequence ID" value="KAJ0038580.1"/>
    <property type="molecule type" value="Genomic_DNA"/>
</dbReference>
<name>A0ACC0YJT3_9ROSI</name>
<evidence type="ECO:0000313" key="1">
    <source>
        <dbReference type="EMBL" id="KAJ0038580.1"/>
    </source>
</evidence>
<organism evidence="1 2">
    <name type="scientific">Pistacia integerrima</name>
    <dbReference type="NCBI Taxonomy" id="434235"/>
    <lineage>
        <taxon>Eukaryota</taxon>
        <taxon>Viridiplantae</taxon>
        <taxon>Streptophyta</taxon>
        <taxon>Embryophyta</taxon>
        <taxon>Tracheophyta</taxon>
        <taxon>Spermatophyta</taxon>
        <taxon>Magnoliopsida</taxon>
        <taxon>eudicotyledons</taxon>
        <taxon>Gunneridae</taxon>
        <taxon>Pentapetalae</taxon>
        <taxon>rosids</taxon>
        <taxon>malvids</taxon>
        <taxon>Sapindales</taxon>
        <taxon>Anacardiaceae</taxon>
        <taxon>Pistacia</taxon>
    </lineage>
</organism>
<comment type="caution">
    <text evidence="1">The sequence shown here is derived from an EMBL/GenBank/DDBJ whole genome shotgun (WGS) entry which is preliminary data.</text>
</comment>
<reference evidence="2" key="1">
    <citation type="journal article" date="2023" name="G3 (Bethesda)">
        <title>Genome assembly and association tests identify interacting loci associated with vigor, precocity, and sex in interspecific pistachio rootstocks.</title>
        <authorList>
            <person name="Palmer W."/>
            <person name="Jacygrad E."/>
            <person name="Sagayaradj S."/>
            <person name="Cavanaugh K."/>
            <person name="Han R."/>
            <person name="Bertier L."/>
            <person name="Beede B."/>
            <person name="Kafkas S."/>
            <person name="Golino D."/>
            <person name="Preece J."/>
            <person name="Michelmore R."/>
        </authorList>
    </citation>
    <scope>NUCLEOTIDE SEQUENCE [LARGE SCALE GENOMIC DNA]</scope>
</reference>